<dbReference type="EMBL" id="JBHSHT010000001">
    <property type="protein sequence ID" value="MFC4822842.1"/>
    <property type="molecule type" value="Genomic_DNA"/>
</dbReference>
<feature type="transmembrane region" description="Helical" evidence="1">
    <location>
        <begin position="91"/>
        <end position="109"/>
    </location>
</feature>
<evidence type="ECO:0000313" key="3">
    <source>
        <dbReference type="Proteomes" id="UP001595945"/>
    </source>
</evidence>
<evidence type="ECO:0008006" key="4">
    <source>
        <dbReference type="Google" id="ProtNLM"/>
    </source>
</evidence>
<gene>
    <name evidence="2" type="ORF">ACFO9K_01065</name>
</gene>
<keyword evidence="1" id="KW-1133">Transmembrane helix</keyword>
<evidence type="ECO:0000256" key="1">
    <source>
        <dbReference type="SAM" id="Phobius"/>
    </source>
</evidence>
<reference evidence="2 3" key="1">
    <citation type="journal article" date="2019" name="Int. J. Syst. Evol. Microbiol.">
        <title>The Global Catalogue of Microorganisms (GCM) 10K type strain sequencing project: providing services to taxonomists for standard genome sequencing and annotation.</title>
        <authorList>
            <consortium name="The Broad Institute Genomics Platform"/>
            <consortium name="The Broad Institute Genome Sequencing Center for Infectious Disease"/>
            <person name="Wu L."/>
            <person name="Ma J."/>
        </authorList>
    </citation>
    <scope>NUCLEOTIDE SEQUENCE [LARGE SCALE GENOMIC DNA]</scope>
    <source>
        <strain evidence="2 3">XZYJ18</strain>
    </source>
</reference>
<proteinExistence type="predicted"/>
<keyword evidence="1" id="KW-0472">Membrane</keyword>
<accession>A0ABD5PWJ1</accession>
<dbReference type="GeneID" id="73046116"/>
<dbReference type="AlphaFoldDB" id="A0ABD5PWJ1"/>
<comment type="caution">
    <text evidence="2">The sequence shown here is derived from an EMBL/GenBank/DDBJ whole genome shotgun (WGS) entry which is preliminary data.</text>
</comment>
<feature type="transmembrane region" description="Helical" evidence="1">
    <location>
        <begin position="58"/>
        <end position="79"/>
    </location>
</feature>
<keyword evidence="3" id="KW-1185">Reference proteome</keyword>
<evidence type="ECO:0000313" key="2">
    <source>
        <dbReference type="EMBL" id="MFC4822842.1"/>
    </source>
</evidence>
<keyword evidence="1" id="KW-0812">Transmembrane</keyword>
<dbReference type="RefSeq" id="WP_254267646.1">
    <property type="nucleotide sequence ID" value="NZ_CP100400.1"/>
</dbReference>
<name>A0ABD5PWJ1_9EURY</name>
<dbReference type="Proteomes" id="UP001595945">
    <property type="component" value="Unassembled WGS sequence"/>
</dbReference>
<feature type="transmembrane region" description="Helical" evidence="1">
    <location>
        <begin position="20"/>
        <end position="38"/>
    </location>
</feature>
<organism evidence="2 3">
    <name type="scientific">Halorussus aquaticus</name>
    <dbReference type="NCBI Taxonomy" id="2953748"/>
    <lineage>
        <taxon>Archaea</taxon>
        <taxon>Methanobacteriati</taxon>
        <taxon>Methanobacteriota</taxon>
        <taxon>Stenosarchaea group</taxon>
        <taxon>Halobacteria</taxon>
        <taxon>Halobacteriales</taxon>
        <taxon>Haladaptataceae</taxon>
        <taxon>Halorussus</taxon>
    </lineage>
</organism>
<protein>
    <recommendedName>
        <fullName evidence="4">Major facilitator superfamily (MFS) profile domain-containing protein</fullName>
    </recommendedName>
</protein>
<sequence length="113" mass="11701">MSVARAWLTEIRTNRRERWFALAAGVAVGLAAAQVHWYGFVLGGALVGVVSKDAKRGLLAGISFGVLAWAFFAGLVAANGGLLKYAGMGRLLYLSVGIPVGLSALGSLVRGVV</sequence>